<dbReference type="Gene3D" id="3.40.50.1000">
    <property type="entry name" value="HAD superfamily/HAD-like"/>
    <property type="match status" value="1"/>
</dbReference>
<dbReference type="Gene3D" id="3.40.50.1110">
    <property type="entry name" value="SGNH hydrolase"/>
    <property type="match status" value="1"/>
</dbReference>
<evidence type="ECO:0000259" key="1">
    <source>
        <dbReference type="PROSITE" id="PS51186"/>
    </source>
</evidence>
<accession>A0A163XH98</accession>
<dbReference type="InterPro" id="IPR010037">
    <property type="entry name" value="FkbH_domain"/>
</dbReference>
<dbReference type="AlphaFoldDB" id="A0A163XH98"/>
<dbReference type="NCBIfam" id="TIGR01681">
    <property type="entry name" value="HAD-SF-IIIC"/>
    <property type="match status" value="1"/>
</dbReference>
<dbReference type="Proteomes" id="UP000076563">
    <property type="component" value="Unassembled WGS sequence"/>
</dbReference>
<protein>
    <recommendedName>
        <fullName evidence="1">N-acetyltransferase domain-containing protein</fullName>
    </recommendedName>
</protein>
<organism evidence="2 3">
    <name type="scientific">Paenibacillus elgii</name>
    <dbReference type="NCBI Taxonomy" id="189691"/>
    <lineage>
        <taxon>Bacteria</taxon>
        <taxon>Bacillati</taxon>
        <taxon>Bacillota</taxon>
        <taxon>Bacilli</taxon>
        <taxon>Bacillales</taxon>
        <taxon>Paenibacillaceae</taxon>
        <taxon>Paenibacillus</taxon>
    </lineage>
</organism>
<dbReference type="GO" id="GO:0016747">
    <property type="term" value="F:acyltransferase activity, transferring groups other than amino-acyl groups"/>
    <property type="evidence" value="ECO:0007669"/>
    <property type="project" value="InterPro"/>
</dbReference>
<dbReference type="InterPro" id="IPR036412">
    <property type="entry name" value="HAD-like_sf"/>
</dbReference>
<keyword evidence="3" id="KW-1185">Reference proteome</keyword>
<evidence type="ECO:0000313" key="2">
    <source>
        <dbReference type="EMBL" id="KZE77881.1"/>
    </source>
</evidence>
<proteinExistence type="predicted"/>
<dbReference type="InterPro" id="IPR016181">
    <property type="entry name" value="Acyl_CoA_acyltransferase"/>
</dbReference>
<dbReference type="InterPro" id="IPR010033">
    <property type="entry name" value="HAD_SF_ppase_IIIC"/>
</dbReference>
<dbReference type="InterPro" id="IPR023214">
    <property type="entry name" value="HAD_sf"/>
</dbReference>
<dbReference type="Gene3D" id="3.40.630.30">
    <property type="match status" value="1"/>
</dbReference>
<feature type="domain" description="N-acetyltransferase" evidence="1">
    <location>
        <begin position="385"/>
        <end position="548"/>
    </location>
</feature>
<sequence>MKIAILSNINVASLIREANKNYKVYTSDGYGLWVQELTNLNSNFNSFQSECTFLILDGEQLVSKSSSYEEVIKEMDELVGYIGKFADDNPDHFLFVSNLDIPIKKIQSVKAERIERKLEYYWHERLFELNKLHERLFIFDLKQIVEEVGRVHFYSPKMWYLGSMKFSRTAEAAIFKELSVIIKGLQGSRKKCLVLDLDNTLWGGIIGEDGIDGIELADFKEGARYKDFQKRLKELSDLGIILAVASKNNLSDALEAIREHKHMVLREENFVAMKINWKDKTSNILEIIGELNISPESIVFIDDNPIERAHVKETLPQIEIPEFPIDTSKLEKFVWDIYKEHFLSLSMTLEDKNKTKMYQENYARNKELQQAGSIERFLQNLKMKITIWEARQADVPRIVQLIQKTNQFNLTTRRYSEKDIFGFLSSMKYTIFVFSLSDKFGDNGVSGLVILKYLDQGIAEIDSFLMSCRIMGRRVEEQIIDYIEMSLKSKGVHSLKALYIKTLKNNPVEQLFDNLGYQFYKSDSGNKFYKINLHEINQRMGFAELEEV</sequence>
<dbReference type="RefSeq" id="WP_063183277.1">
    <property type="nucleotide sequence ID" value="NZ_LQRA01000058.1"/>
</dbReference>
<dbReference type="EMBL" id="LQRA01000058">
    <property type="protein sequence ID" value="KZE77881.1"/>
    <property type="molecule type" value="Genomic_DNA"/>
</dbReference>
<dbReference type="InterPro" id="IPR036514">
    <property type="entry name" value="SGNH_hydro_sf"/>
</dbReference>
<dbReference type="InterPro" id="IPR000182">
    <property type="entry name" value="GNAT_dom"/>
</dbReference>
<dbReference type="InterPro" id="IPR004274">
    <property type="entry name" value="FCP1_dom"/>
</dbReference>
<dbReference type="PROSITE" id="PS51186">
    <property type="entry name" value="GNAT"/>
    <property type="match status" value="1"/>
</dbReference>
<name>A0A163XH98_9BACL</name>
<dbReference type="NCBIfam" id="TIGR01686">
    <property type="entry name" value="FkbH"/>
    <property type="match status" value="1"/>
</dbReference>
<dbReference type="Pfam" id="PF03031">
    <property type="entry name" value="NIF"/>
    <property type="match status" value="1"/>
</dbReference>
<dbReference type="OrthoDB" id="323926at2"/>
<evidence type="ECO:0000313" key="3">
    <source>
        <dbReference type="Proteomes" id="UP000076563"/>
    </source>
</evidence>
<comment type="caution">
    <text evidence="2">The sequence shown here is derived from an EMBL/GenBank/DDBJ whole genome shotgun (WGS) entry which is preliminary data.</text>
</comment>
<dbReference type="SUPFAM" id="SSF56784">
    <property type="entry name" value="HAD-like"/>
    <property type="match status" value="1"/>
</dbReference>
<gene>
    <name evidence="2" type="ORF">AV654_20115</name>
</gene>
<dbReference type="SUPFAM" id="SSF55729">
    <property type="entry name" value="Acyl-CoA N-acyltransferases (Nat)"/>
    <property type="match status" value="1"/>
</dbReference>
<reference evidence="3" key="1">
    <citation type="submission" date="2016-01" db="EMBL/GenBank/DDBJ databases">
        <title>Draft genome of Chromobacterium sp. F49.</title>
        <authorList>
            <person name="Hong K.W."/>
        </authorList>
    </citation>
    <scope>NUCLEOTIDE SEQUENCE [LARGE SCALE GENOMIC DNA]</scope>
    <source>
        <strain evidence="3">M63</strain>
    </source>
</reference>